<reference evidence="8" key="2">
    <citation type="submission" date="2020-02" db="EMBL/GenBank/DDBJ databases">
        <title>Esox lucius (northern pike) genome, fEsoLuc1, primary haplotype.</title>
        <authorList>
            <person name="Myers G."/>
            <person name="Karagic N."/>
            <person name="Meyer A."/>
            <person name="Pippel M."/>
            <person name="Reichard M."/>
            <person name="Winkler S."/>
            <person name="Tracey A."/>
            <person name="Sims Y."/>
            <person name="Howe K."/>
            <person name="Rhie A."/>
            <person name="Formenti G."/>
            <person name="Durbin R."/>
            <person name="Fedrigo O."/>
            <person name="Jarvis E.D."/>
        </authorList>
    </citation>
    <scope>NUCLEOTIDE SEQUENCE [LARGE SCALE GENOMIC DNA]</scope>
</reference>
<feature type="region of interest" description="Disordered" evidence="3">
    <location>
        <begin position="648"/>
        <end position="672"/>
    </location>
</feature>
<dbReference type="Gene3D" id="2.30.29.30">
    <property type="entry name" value="Pleckstrin-homology domain (PH domain)/Phosphotyrosine-binding domain (PTB)"/>
    <property type="match status" value="1"/>
</dbReference>
<feature type="domain" description="PH" evidence="4">
    <location>
        <begin position="326"/>
        <end position="426"/>
    </location>
</feature>
<sequence>MEPITSWSKEKVRDWLKGLEAPLQQYPFKEWQVTGLELLQLSAQDLERLGVHKIGHQELIFEAVEKLCTLTYGMGGENLRCLTEKLRLVAQSMTMGIQIRWRVNTYDGRSATKLPASILEVVLELITSAKGLFSLLNRYQFAKLSGVTASKNIITYCKDLGATCRQLVAVCDEILTCCPEDLLAHTAQLESVDLVPVSPGDQLGVQITSTGSSNHYVTGTIAESPAEFCEKILAGDEVIQVNDQIVVGWSRRNLVKKLEENPTGVSLVLKRLPVTPNRKDTTPRSFRQKREEEQEEEVTRAHTHTHTHRKTTAMSRRRVSCRELGRPECDGWLWKKRKESSVFMTQKWQRFWFVLKGPSLYWYTSQQEEKAEGLIHISSYNIESAGEHKRKFVFQMCHQRFQTFFFAAENVSDMSKWINCLITAIQKHKKNNKGQPDSEEECYSETESEEEASYSPSPRRTKIYTVRKDSSTRTLIVCLENMAKYFSPPLPGAPEDEMGVLFHRLKEGGVSLIGSSQPVTHDHFRRSFIRRNKNPVINEKVHTLRALHSTLKDREAELQLINKVLEDPELTPQKYRLWKDHNQDLHLEIQKLAVQRAAAVTKETTRGVSEKGQGSPTGLSPGETVAVETEGAYGLSLSDGEMLVDAESSMFSSEEKNAMSDSDVEPAEIHPKDARASSLENYFYI</sequence>
<organism evidence="8 9">
    <name type="scientific">Esox lucius</name>
    <name type="common">Northern pike</name>
    <dbReference type="NCBI Taxonomy" id="8010"/>
    <lineage>
        <taxon>Eukaryota</taxon>
        <taxon>Metazoa</taxon>
        <taxon>Chordata</taxon>
        <taxon>Craniata</taxon>
        <taxon>Vertebrata</taxon>
        <taxon>Euteleostomi</taxon>
        <taxon>Actinopterygii</taxon>
        <taxon>Neopterygii</taxon>
        <taxon>Teleostei</taxon>
        <taxon>Protacanthopterygii</taxon>
        <taxon>Esociformes</taxon>
        <taxon>Esocidae</taxon>
        <taxon>Esox</taxon>
    </lineage>
</organism>
<dbReference type="Gene3D" id="2.30.42.10">
    <property type="match status" value="1"/>
</dbReference>
<keyword evidence="2" id="KW-0597">Phosphoprotein</keyword>
<feature type="domain" description="PDZ" evidence="6">
    <location>
        <begin position="191"/>
        <end position="273"/>
    </location>
</feature>
<evidence type="ECO:0000256" key="2">
    <source>
        <dbReference type="ARBA" id="ARBA00022553"/>
    </source>
</evidence>
<dbReference type="InterPro" id="IPR013761">
    <property type="entry name" value="SAM/pointed_sf"/>
</dbReference>
<feature type="compositionally biased region" description="Basic and acidic residues" evidence="3">
    <location>
        <begin position="277"/>
        <end position="300"/>
    </location>
</feature>
<dbReference type="PANTHER" id="PTHR12844:SF10">
    <property type="entry name" value="CONNECTOR ENHANCER OF KINASE SUPPRESSOR OF RAS 1"/>
    <property type="match status" value="1"/>
</dbReference>
<protein>
    <recommendedName>
        <fullName evidence="10">Connector enhancer of kinase suppressor of Ras 1</fullName>
    </recommendedName>
</protein>
<dbReference type="Pfam" id="PF00169">
    <property type="entry name" value="PH"/>
    <property type="match status" value="1"/>
</dbReference>
<feature type="compositionally biased region" description="Basic residues" evidence="3">
    <location>
        <begin position="301"/>
        <end position="317"/>
    </location>
</feature>
<evidence type="ECO:0000313" key="9">
    <source>
        <dbReference type="Proteomes" id="UP000265140"/>
    </source>
</evidence>
<dbReference type="PROSITE" id="PS50106">
    <property type="entry name" value="PDZ"/>
    <property type="match status" value="1"/>
</dbReference>
<dbReference type="SUPFAM" id="SSF47769">
    <property type="entry name" value="SAM/Pointed domain"/>
    <property type="match status" value="1"/>
</dbReference>
<dbReference type="SMART" id="SM00454">
    <property type="entry name" value="SAM"/>
    <property type="match status" value="1"/>
</dbReference>
<dbReference type="InterPro" id="IPR001849">
    <property type="entry name" value="PH_domain"/>
</dbReference>
<dbReference type="SMART" id="SM00228">
    <property type="entry name" value="PDZ"/>
    <property type="match status" value="1"/>
</dbReference>
<dbReference type="SUPFAM" id="SSF50156">
    <property type="entry name" value="PDZ domain-like"/>
    <property type="match status" value="1"/>
</dbReference>
<dbReference type="CDD" id="cd01260">
    <property type="entry name" value="PH_CNK_mammalian-like"/>
    <property type="match status" value="1"/>
</dbReference>
<evidence type="ECO:0000256" key="3">
    <source>
        <dbReference type="SAM" id="MobiDB-lite"/>
    </source>
</evidence>
<keyword evidence="9" id="KW-1185">Reference proteome</keyword>
<evidence type="ECO:0000259" key="7">
    <source>
        <dbReference type="PROSITE" id="PS51290"/>
    </source>
</evidence>
<feature type="domain" description="SAM" evidence="5">
    <location>
        <begin position="7"/>
        <end position="70"/>
    </location>
</feature>
<dbReference type="CDD" id="cd09511">
    <property type="entry name" value="SAM_CNK1_2_3-suppressor"/>
    <property type="match status" value="1"/>
</dbReference>
<dbReference type="InterPro" id="IPR036034">
    <property type="entry name" value="PDZ_sf"/>
</dbReference>
<comment type="similarity">
    <text evidence="1">Belongs to the CNKSR family.</text>
</comment>
<dbReference type="Pfam" id="PF00536">
    <property type="entry name" value="SAM_1"/>
    <property type="match status" value="1"/>
</dbReference>
<dbReference type="InterPro" id="IPR001478">
    <property type="entry name" value="PDZ"/>
</dbReference>
<dbReference type="Ensembl" id="ENSELUT00000024419.3">
    <property type="protein sequence ID" value="ENSELUP00000015373.3"/>
    <property type="gene ID" value="ENSELUG00000015385.3"/>
</dbReference>
<dbReference type="InterPro" id="IPR017874">
    <property type="entry name" value="CRIC_domain"/>
</dbReference>
<evidence type="ECO:0000259" key="5">
    <source>
        <dbReference type="PROSITE" id="PS50105"/>
    </source>
</evidence>
<dbReference type="CDD" id="cd06748">
    <property type="entry name" value="PDZ_CNK1_2_3-like"/>
    <property type="match status" value="1"/>
</dbReference>
<dbReference type="InterPro" id="IPR049628">
    <property type="entry name" value="CNK1-3_SAM"/>
</dbReference>
<dbReference type="SMART" id="SM00233">
    <property type="entry name" value="PH"/>
    <property type="match status" value="1"/>
</dbReference>
<dbReference type="PANTHER" id="PTHR12844">
    <property type="entry name" value="CONNECTOR ENCHANCER OF KINASE SUPPRESSOR OF RAS"/>
    <property type="match status" value="1"/>
</dbReference>
<gene>
    <name evidence="8" type="primary">CNKSR1</name>
</gene>
<dbReference type="Proteomes" id="UP000265140">
    <property type="component" value="Chromosome 15"/>
</dbReference>
<dbReference type="Bgee" id="ENSELUG00000015385">
    <property type="expression patterns" value="Expressed in bone element and 15 other cell types or tissues"/>
</dbReference>
<evidence type="ECO:0000256" key="1">
    <source>
        <dbReference type="ARBA" id="ARBA00009498"/>
    </source>
</evidence>
<dbReference type="PROSITE" id="PS50105">
    <property type="entry name" value="SAM_DOMAIN"/>
    <property type="match status" value="1"/>
</dbReference>
<feature type="region of interest" description="Disordered" evidence="3">
    <location>
        <begin position="603"/>
        <end position="623"/>
    </location>
</feature>
<reference evidence="8" key="4">
    <citation type="submission" date="2025-09" db="UniProtKB">
        <authorList>
            <consortium name="Ensembl"/>
        </authorList>
    </citation>
    <scope>IDENTIFICATION</scope>
</reference>
<proteinExistence type="inferred from homology"/>
<name>A0A3P8YFM3_ESOLU</name>
<evidence type="ECO:0008006" key="10">
    <source>
        <dbReference type="Google" id="ProtNLM"/>
    </source>
</evidence>
<dbReference type="Gene3D" id="1.10.150.50">
    <property type="entry name" value="Transcription Factor, Ets-1"/>
    <property type="match status" value="1"/>
</dbReference>
<reference evidence="8" key="3">
    <citation type="submission" date="2025-08" db="UniProtKB">
        <authorList>
            <consortium name="Ensembl"/>
        </authorList>
    </citation>
    <scope>IDENTIFICATION</scope>
</reference>
<dbReference type="InterPro" id="IPR051566">
    <property type="entry name" value="CNKSR"/>
</dbReference>
<dbReference type="GeneTree" id="ENSGT00940000159599"/>
<reference evidence="9" key="1">
    <citation type="journal article" date="2014" name="PLoS ONE">
        <title>The genome and linkage map of the northern pike (Esox lucius): conserved synteny revealed between the salmonid sister group and the Neoteleostei.</title>
        <authorList>
            <person name="Rondeau E.B."/>
            <person name="Minkley D.R."/>
            <person name="Leong J.S."/>
            <person name="Messmer A.M."/>
            <person name="Jantzen J.R."/>
            <person name="von Schalburg K.R."/>
            <person name="Lemon C."/>
            <person name="Bird N.H."/>
            <person name="Koop B.F."/>
        </authorList>
    </citation>
    <scope>NUCLEOTIDE SEQUENCE</scope>
</reference>
<evidence type="ECO:0000259" key="4">
    <source>
        <dbReference type="PROSITE" id="PS50003"/>
    </source>
</evidence>
<dbReference type="PROSITE" id="PS50003">
    <property type="entry name" value="PH_DOMAIN"/>
    <property type="match status" value="1"/>
</dbReference>
<feature type="region of interest" description="Disordered" evidence="3">
    <location>
        <begin position="274"/>
        <end position="317"/>
    </location>
</feature>
<dbReference type="InterPro" id="IPR001660">
    <property type="entry name" value="SAM"/>
</dbReference>
<dbReference type="SUPFAM" id="SSF50729">
    <property type="entry name" value="PH domain-like"/>
    <property type="match status" value="1"/>
</dbReference>
<dbReference type="FunFam" id="2.30.42.10:FF:000060">
    <property type="entry name" value="Connector enhancer of kinase suppressor of Ras 2"/>
    <property type="match status" value="1"/>
</dbReference>
<accession>A0A3P8YFM3</accession>
<dbReference type="PROSITE" id="PS51290">
    <property type="entry name" value="CRIC"/>
    <property type="match status" value="1"/>
</dbReference>
<feature type="domain" description="CRIC" evidence="7">
    <location>
        <begin position="78"/>
        <end position="185"/>
    </location>
</feature>
<dbReference type="InterPro" id="IPR011993">
    <property type="entry name" value="PH-like_dom_sf"/>
</dbReference>
<feature type="region of interest" description="Disordered" evidence="3">
    <location>
        <begin position="429"/>
        <end position="458"/>
    </location>
</feature>
<dbReference type="Pfam" id="PF10534">
    <property type="entry name" value="CRIC_ras_sig"/>
    <property type="match status" value="1"/>
</dbReference>
<evidence type="ECO:0000313" key="8">
    <source>
        <dbReference type="Ensembl" id="ENSELUP00000015373.3"/>
    </source>
</evidence>
<dbReference type="AlphaFoldDB" id="A0A3P8YFM3"/>
<evidence type="ECO:0000259" key="6">
    <source>
        <dbReference type="PROSITE" id="PS50106"/>
    </source>
</evidence>
<feature type="compositionally biased region" description="Acidic residues" evidence="3">
    <location>
        <begin position="437"/>
        <end position="452"/>
    </location>
</feature>